<proteinExistence type="predicted"/>
<protein>
    <submittedName>
        <fullName evidence="1">Uncharacterized protein</fullName>
    </submittedName>
</protein>
<sequence length="70" mass="8024">MAIGQTLPFLTVVLYVFVTISSIELNAKMIAYLEAALLPGKIRRIDLESNIVRIIETHQKLYCHQVMNMF</sequence>
<dbReference type="AlphaFoldDB" id="A0A9P0M4Q0"/>
<evidence type="ECO:0000313" key="2">
    <source>
        <dbReference type="Proteomes" id="UP001152888"/>
    </source>
</evidence>
<gene>
    <name evidence="1" type="ORF">ACAOBT_LOCUS29649</name>
</gene>
<name>A0A9P0M4Q0_ACAOB</name>
<comment type="caution">
    <text evidence="1">The sequence shown here is derived from an EMBL/GenBank/DDBJ whole genome shotgun (WGS) entry which is preliminary data.</text>
</comment>
<reference evidence="1" key="1">
    <citation type="submission" date="2022-03" db="EMBL/GenBank/DDBJ databases">
        <authorList>
            <person name="Sayadi A."/>
        </authorList>
    </citation>
    <scope>NUCLEOTIDE SEQUENCE</scope>
</reference>
<organism evidence="1 2">
    <name type="scientific">Acanthoscelides obtectus</name>
    <name type="common">Bean weevil</name>
    <name type="synonym">Bruchus obtectus</name>
    <dbReference type="NCBI Taxonomy" id="200917"/>
    <lineage>
        <taxon>Eukaryota</taxon>
        <taxon>Metazoa</taxon>
        <taxon>Ecdysozoa</taxon>
        <taxon>Arthropoda</taxon>
        <taxon>Hexapoda</taxon>
        <taxon>Insecta</taxon>
        <taxon>Pterygota</taxon>
        <taxon>Neoptera</taxon>
        <taxon>Endopterygota</taxon>
        <taxon>Coleoptera</taxon>
        <taxon>Polyphaga</taxon>
        <taxon>Cucujiformia</taxon>
        <taxon>Chrysomeloidea</taxon>
        <taxon>Chrysomelidae</taxon>
        <taxon>Bruchinae</taxon>
        <taxon>Bruchini</taxon>
        <taxon>Acanthoscelides</taxon>
    </lineage>
</organism>
<evidence type="ECO:0000313" key="1">
    <source>
        <dbReference type="EMBL" id="CAH2007425.1"/>
    </source>
</evidence>
<dbReference type="Proteomes" id="UP001152888">
    <property type="component" value="Unassembled WGS sequence"/>
</dbReference>
<dbReference type="EMBL" id="CAKOFQ010007748">
    <property type="protein sequence ID" value="CAH2007425.1"/>
    <property type="molecule type" value="Genomic_DNA"/>
</dbReference>
<accession>A0A9P0M4Q0</accession>
<keyword evidence="2" id="KW-1185">Reference proteome</keyword>